<evidence type="ECO:0000256" key="8">
    <source>
        <dbReference type="ARBA" id="ARBA00022801"/>
    </source>
</evidence>
<feature type="binding site" evidence="15">
    <location>
        <position position="209"/>
    </location>
    <ligand>
        <name>substrate</name>
    </ligand>
</feature>
<keyword evidence="12" id="KW-0511">Multifunctional enzyme</keyword>
<feature type="binding site" evidence="15">
    <location>
        <position position="159"/>
    </location>
    <ligand>
        <name>NADP(+)</name>
        <dbReference type="ChEBI" id="CHEBI:58349"/>
    </ligand>
</feature>
<evidence type="ECO:0000256" key="4">
    <source>
        <dbReference type="ARBA" id="ARBA00005259"/>
    </source>
</evidence>
<dbReference type="InterPro" id="IPR002125">
    <property type="entry name" value="CMP_dCMP_dom"/>
</dbReference>
<evidence type="ECO:0000256" key="11">
    <source>
        <dbReference type="ARBA" id="ARBA00023002"/>
    </source>
</evidence>
<comment type="pathway">
    <text evidence="3 13">Cofactor biosynthesis; riboflavin biosynthesis; 5-amino-6-(D-ribitylamino)uracil from GTP: step 3/4.</text>
</comment>
<comment type="catalytic activity">
    <reaction evidence="13">
        <text>2,5-diamino-6-hydroxy-4-(5-phosphoribosylamino)-pyrimidine + H2O + H(+) = 5-amino-6-(5-phospho-D-ribosylamino)uracil + NH4(+)</text>
        <dbReference type="Rhea" id="RHEA:21868"/>
        <dbReference type="ChEBI" id="CHEBI:15377"/>
        <dbReference type="ChEBI" id="CHEBI:15378"/>
        <dbReference type="ChEBI" id="CHEBI:28938"/>
        <dbReference type="ChEBI" id="CHEBI:58453"/>
        <dbReference type="ChEBI" id="CHEBI:58614"/>
        <dbReference type="EC" id="3.5.4.26"/>
    </reaction>
</comment>
<evidence type="ECO:0000256" key="13">
    <source>
        <dbReference type="PIRNR" id="PIRNR006769"/>
    </source>
</evidence>
<comment type="caution">
    <text evidence="18">The sequence shown here is derived from an EMBL/GenBank/DDBJ whole genome shotgun (WGS) entry which is preliminary data.</text>
</comment>
<dbReference type="NCBIfam" id="TIGR00326">
    <property type="entry name" value="eubact_ribD"/>
    <property type="match status" value="1"/>
</dbReference>
<keyword evidence="19" id="KW-1185">Reference proteome</keyword>
<feature type="binding site" evidence="16">
    <location>
        <position position="80"/>
    </location>
    <ligand>
        <name>Zn(2+)</name>
        <dbReference type="ChEBI" id="CHEBI:29105"/>
        <note>catalytic</note>
    </ligand>
</feature>
<keyword evidence="11 13" id="KW-0560">Oxidoreductase</keyword>
<dbReference type="Proteomes" id="UP000613743">
    <property type="component" value="Unassembled WGS sequence"/>
</dbReference>
<comment type="cofactor">
    <cofactor evidence="13 16">
        <name>Zn(2+)</name>
        <dbReference type="ChEBI" id="CHEBI:29105"/>
    </cofactor>
    <text evidence="13 16">Binds 1 zinc ion.</text>
</comment>
<dbReference type="GO" id="GO:0008270">
    <property type="term" value="F:zinc ion binding"/>
    <property type="evidence" value="ECO:0007669"/>
    <property type="project" value="InterPro"/>
</dbReference>
<evidence type="ECO:0000256" key="6">
    <source>
        <dbReference type="ARBA" id="ARBA00022619"/>
    </source>
</evidence>
<comment type="similarity">
    <text evidence="4 13">In the N-terminal section; belongs to the cytidine and deoxycytidylate deaminase family.</text>
</comment>
<feature type="binding site" evidence="16">
    <location>
        <position position="55"/>
    </location>
    <ligand>
        <name>Zn(2+)</name>
        <dbReference type="ChEBI" id="CHEBI:29105"/>
        <note>catalytic</note>
    </ligand>
</feature>
<dbReference type="GO" id="GO:0009231">
    <property type="term" value="P:riboflavin biosynthetic process"/>
    <property type="evidence" value="ECO:0007669"/>
    <property type="project" value="UniProtKB-KW"/>
</dbReference>
<comment type="function">
    <text evidence="1 13">Converts 2,5-diamino-6-(ribosylamino)-4(3h)-pyrimidinone 5'-phosphate into 5-amino-6-(ribosylamino)-2,4(1h,3h)-pyrimidinedione 5'-phosphate.</text>
</comment>
<dbReference type="EC" id="1.1.1.193" evidence="13"/>
<name>A0A917N6G6_9GAMM</name>
<feature type="active site" description="Proton donor" evidence="14">
    <location>
        <position position="57"/>
    </location>
</feature>
<comment type="similarity">
    <text evidence="5 13">In the C-terminal section; belongs to the HTP reductase family.</text>
</comment>
<dbReference type="AlphaFoldDB" id="A0A917N6G6"/>
<evidence type="ECO:0000256" key="16">
    <source>
        <dbReference type="PIRSR" id="PIRSR006769-3"/>
    </source>
</evidence>
<evidence type="ECO:0000256" key="15">
    <source>
        <dbReference type="PIRSR" id="PIRSR006769-2"/>
    </source>
</evidence>
<keyword evidence="8 13" id="KW-0378">Hydrolase</keyword>
<dbReference type="SUPFAM" id="SSF53927">
    <property type="entry name" value="Cytidine deaminase-like"/>
    <property type="match status" value="1"/>
</dbReference>
<dbReference type="PANTHER" id="PTHR38011:SF7">
    <property type="entry name" value="2,5-DIAMINO-6-RIBOSYLAMINO-4(3H)-PYRIMIDINONE 5'-PHOSPHATE REDUCTASE"/>
    <property type="match status" value="1"/>
</dbReference>
<evidence type="ECO:0000256" key="5">
    <source>
        <dbReference type="ARBA" id="ARBA00007417"/>
    </source>
</evidence>
<dbReference type="Pfam" id="PF00383">
    <property type="entry name" value="dCMP_cyt_deam_1"/>
    <property type="match status" value="1"/>
</dbReference>
<dbReference type="Gene3D" id="3.40.430.10">
    <property type="entry name" value="Dihydrofolate Reductase, subunit A"/>
    <property type="match status" value="1"/>
</dbReference>
<keyword evidence="7 13" id="KW-0479">Metal-binding</keyword>
<accession>A0A917N6G6</accession>
<gene>
    <name evidence="18" type="primary">ribD</name>
    <name evidence="18" type="ORF">GCM10009332_02410</name>
</gene>
<feature type="binding site" evidence="15">
    <location>
        <position position="205"/>
    </location>
    <ligand>
        <name>NADP(+)</name>
        <dbReference type="ChEBI" id="CHEBI:58349"/>
    </ligand>
</feature>
<evidence type="ECO:0000259" key="17">
    <source>
        <dbReference type="PROSITE" id="PS51747"/>
    </source>
</evidence>
<dbReference type="RefSeq" id="WP_188917043.1">
    <property type="nucleotide sequence ID" value="NZ_BMPZ01000001.1"/>
</dbReference>
<dbReference type="FunFam" id="3.40.140.10:FF:000025">
    <property type="entry name" value="Riboflavin biosynthesis protein RibD"/>
    <property type="match status" value="1"/>
</dbReference>
<evidence type="ECO:0000256" key="12">
    <source>
        <dbReference type="ARBA" id="ARBA00023268"/>
    </source>
</evidence>
<dbReference type="InterPro" id="IPR016193">
    <property type="entry name" value="Cytidine_deaminase-like"/>
</dbReference>
<dbReference type="PIRSF" id="PIRSF006769">
    <property type="entry name" value="RibD"/>
    <property type="match status" value="1"/>
</dbReference>
<keyword evidence="9 13" id="KW-0862">Zinc</keyword>
<feature type="binding site" evidence="15">
    <location>
        <position position="173"/>
    </location>
    <ligand>
        <name>substrate</name>
    </ligand>
</feature>
<dbReference type="InterPro" id="IPR016192">
    <property type="entry name" value="APOBEC/CMP_deaminase_Zn-bd"/>
</dbReference>
<reference evidence="18" key="1">
    <citation type="journal article" date="2014" name="Int. J. Syst. Evol. Microbiol.">
        <title>Complete genome sequence of Corynebacterium casei LMG S-19264T (=DSM 44701T), isolated from a smear-ripened cheese.</title>
        <authorList>
            <consortium name="US DOE Joint Genome Institute (JGI-PGF)"/>
            <person name="Walter F."/>
            <person name="Albersmeier A."/>
            <person name="Kalinowski J."/>
            <person name="Ruckert C."/>
        </authorList>
    </citation>
    <scope>NUCLEOTIDE SEQUENCE</scope>
    <source>
        <strain evidence="18">JCM 30804</strain>
    </source>
</reference>
<comment type="pathway">
    <text evidence="2 13">Cofactor biosynthesis; riboflavin biosynthesis; 5-amino-6-(D-ribitylamino)uracil from GTP: step 2/4.</text>
</comment>
<dbReference type="EC" id="3.5.4.26" evidence="13"/>
<dbReference type="PROSITE" id="PS51747">
    <property type="entry name" value="CYT_DCMP_DEAMINASES_2"/>
    <property type="match status" value="1"/>
</dbReference>
<feature type="binding site" evidence="15">
    <location>
        <position position="189"/>
    </location>
    <ligand>
        <name>substrate</name>
    </ligand>
</feature>
<dbReference type="InterPro" id="IPR011549">
    <property type="entry name" value="RibD_C"/>
</dbReference>
<keyword evidence="10 13" id="KW-0521">NADP</keyword>
<evidence type="ECO:0000256" key="7">
    <source>
        <dbReference type="ARBA" id="ARBA00022723"/>
    </source>
</evidence>
<feature type="domain" description="CMP/dCMP-type deaminase" evidence="17">
    <location>
        <begin position="6"/>
        <end position="128"/>
    </location>
</feature>
<evidence type="ECO:0000256" key="10">
    <source>
        <dbReference type="ARBA" id="ARBA00022857"/>
    </source>
</evidence>
<dbReference type="GO" id="GO:0008835">
    <property type="term" value="F:diaminohydroxyphosphoribosylaminopyrimidine deaminase activity"/>
    <property type="evidence" value="ECO:0007669"/>
    <property type="project" value="UniProtKB-EC"/>
</dbReference>
<dbReference type="NCBIfam" id="TIGR00227">
    <property type="entry name" value="ribD_Cterm"/>
    <property type="match status" value="1"/>
</dbReference>
<evidence type="ECO:0000256" key="9">
    <source>
        <dbReference type="ARBA" id="ARBA00022833"/>
    </source>
</evidence>
<evidence type="ECO:0000256" key="3">
    <source>
        <dbReference type="ARBA" id="ARBA00004910"/>
    </source>
</evidence>
<dbReference type="GO" id="GO:0050661">
    <property type="term" value="F:NADP binding"/>
    <property type="evidence" value="ECO:0007669"/>
    <property type="project" value="InterPro"/>
</dbReference>
<feature type="binding site" evidence="15">
    <location>
        <position position="201"/>
    </location>
    <ligand>
        <name>NADP(+)</name>
        <dbReference type="ChEBI" id="CHEBI:58349"/>
    </ligand>
</feature>
<sequence length="376" mass="40530">MTVWSRHDILMMNRAVQLARKGLYTTRPNPSVGCVITQNDIIVGEGFHQKAGEPHAEVHALNAAKEASLGGTAYVTLEPCSHFGRTPPCAKALIEAGVKRVVVAMKDPNPQVVGRGLAMLTAAGVQVDIGLLESQAEALNPGFIKRMKTNIPLVTVKLAASLDGKTALANGKSQWITGSEARQDVQRLRAKHGALVTGVETVLIDNPSLNVRYDELGGLTDVYDEKDLQQPLRVILDSKARLTGKERIFDIESPLLLVSCTAYPDEFTAKLPKHVEKVVLPDIKGRVDLHALLAHLGQCVNSVMVEAGATLAGAFVEAGCVDEIVLYQAPKLLGAKGRNLLALNDYESMAEIPSLKVIDERKIGVDTRLVIQLGHI</sequence>
<protein>
    <recommendedName>
        <fullName evidence="13">Riboflavin biosynthesis protein RibD</fullName>
    </recommendedName>
    <domain>
        <recommendedName>
            <fullName evidence="13">Diaminohydroxyphosphoribosylaminopyrimidine deaminase</fullName>
            <shortName evidence="13">DRAP deaminase</shortName>
            <ecNumber evidence="13">3.5.4.26</ecNumber>
        </recommendedName>
        <alternativeName>
            <fullName evidence="13">Riboflavin-specific deaminase</fullName>
        </alternativeName>
    </domain>
    <domain>
        <recommendedName>
            <fullName evidence="13">5-amino-6-(5-phosphoribosylamino)uracil reductase</fullName>
            <ecNumber evidence="13">1.1.1.193</ecNumber>
        </recommendedName>
        <alternativeName>
            <fullName evidence="13">HTP reductase</fullName>
        </alternativeName>
    </domain>
</protein>
<evidence type="ECO:0000256" key="1">
    <source>
        <dbReference type="ARBA" id="ARBA00002151"/>
    </source>
</evidence>
<feature type="binding site" evidence="15">
    <location>
        <position position="306"/>
    </location>
    <ligand>
        <name>substrate</name>
    </ligand>
</feature>
<dbReference type="SUPFAM" id="SSF53597">
    <property type="entry name" value="Dihydrofolate reductase-like"/>
    <property type="match status" value="1"/>
</dbReference>
<keyword evidence="6 13" id="KW-0686">Riboflavin biosynthesis</keyword>
<dbReference type="InterPro" id="IPR050765">
    <property type="entry name" value="Riboflavin_Biosynth_HTPR"/>
</dbReference>
<dbReference type="GO" id="GO:0008703">
    <property type="term" value="F:5-amino-6-(5-phosphoribosylamino)uracil reductase activity"/>
    <property type="evidence" value="ECO:0007669"/>
    <property type="project" value="UniProtKB-EC"/>
</dbReference>
<feature type="binding site" evidence="15">
    <location>
        <begin position="308"/>
        <end position="314"/>
    </location>
    <ligand>
        <name>NADP(+)</name>
        <dbReference type="ChEBI" id="CHEBI:58349"/>
    </ligand>
</feature>
<evidence type="ECO:0000256" key="14">
    <source>
        <dbReference type="PIRSR" id="PIRSR006769-1"/>
    </source>
</evidence>
<proteinExistence type="inferred from homology"/>
<dbReference type="InterPro" id="IPR024072">
    <property type="entry name" value="DHFR-like_dom_sf"/>
</dbReference>
<dbReference type="PANTHER" id="PTHR38011">
    <property type="entry name" value="DIHYDROFOLATE REDUCTASE FAMILY PROTEIN (AFU_ORTHOLOGUE AFUA_8G06820)"/>
    <property type="match status" value="1"/>
</dbReference>
<comment type="catalytic activity">
    <reaction evidence="13">
        <text>5-amino-6-(5-phospho-D-ribitylamino)uracil + NADP(+) = 5-amino-6-(5-phospho-D-ribosylamino)uracil + NADPH + H(+)</text>
        <dbReference type="Rhea" id="RHEA:17845"/>
        <dbReference type="ChEBI" id="CHEBI:15378"/>
        <dbReference type="ChEBI" id="CHEBI:57783"/>
        <dbReference type="ChEBI" id="CHEBI:58349"/>
        <dbReference type="ChEBI" id="CHEBI:58421"/>
        <dbReference type="ChEBI" id="CHEBI:58453"/>
        <dbReference type="EC" id="1.1.1.193"/>
    </reaction>
</comment>
<evidence type="ECO:0000256" key="2">
    <source>
        <dbReference type="ARBA" id="ARBA00004882"/>
    </source>
</evidence>
<feature type="binding site" evidence="15">
    <location>
        <position position="238"/>
    </location>
    <ligand>
        <name>NADP(+)</name>
        <dbReference type="ChEBI" id="CHEBI:58349"/>
    </ligand>
</feature>
<feature type="binding site" evidence="16">
    <location>
        <position position="89"/>
    </location>
    <ligand>
        <name>Zn(2+)</name>
        <dbReference type="ChEBI" id="CHEBI:29105"/>
        <note>catalytic</note>
    </ligand>
</feature>
<feature type="binding site" evidence="15">
    <location>
        <position position="212"/>
    </location>
    <ligand>
        <name>substrate</name>
    </ligand>
</feature>
<dbReference type="EMBL" id="BMPZ01000001">
    <property type="protein sequence ID" value="GGI68826.1"/>
    <property type="molecule type" value="Genomic_DNA"/>
</dbReference>
<evidence type="ECO:0000313" key="18">
    <source>
        <dbReference type="EMBL" id="GGI68826.1"/>
    </source>
</evidence>
<dbReference type="PROSITE" id="PS00903">
    <property type="entry name" value="CYT_DCMP_DEAMINASES_1"/>
    <property type="match status" value="1"/>
</dbReference>
<dbReference type="InterPro" id="IPR002734">
    <property type="entry name" value="RibDG_C"/>
</dbReference>
<evidence type="ECO:0000313" key="19">
    <source>
        <dbReference type="Proteomes" id="UP000613743"/>
    </source>
</evidence>
<feature type="binding site" evidence="15">
    <location>
        <position position="175"/>
    </location>
    <ligand>
        <name>NADP(+)</name>
        <dbReference type="ChEBI" id="CHEBI:58349"/>
    </ligand>
</feature>
<dbReference type="Gene3D" id="3.40.140.10">
    <property type="entry name" value="Cytidine Deaminase, domain 2"/>
    <property type="match status" value="1"/>
</dbReference>
<dbReference type="CDD" id="cd01284">
    <property type="entry name" value="Riboflavin_deaminase-reductase"/>
    <property type="match status" value="1"/>
</dbReference>
<dbReference type="Pfam" id="PF01872">
    <property type="entry name" value="RibD_C"/>
    <property type="match status" value="1"/>
</dbReference>
<organism evidence="18 19">
    <name type="scientific">Shewanella gelidii</name>
    <dbReference type="NCBI Taxonomy" id="1642821"/>
    <lineage>
        <taxon>Bacteria</taxon>
        <taxon>Pseudomonadati</taxon>
        <taxon>Pseudomonadota</taxon>
        <taxon>Gammaproteobacteria</taxon>
        <taxon>Alteromonadales</taxon>
        <taxon>Shewanellaceae</taxon>
        <taxon>Shewanella</taxon>
    </lineage>
</organism>
<reference evidence="18" key="2">
    <citation type="submission" date="2020-09" db="EMBL/GenBank/DDBJ databases">
        <authorList>
            <person name="Sun Q."/>
            <person name="Ohkuma M."/>
        </authorList>
    </citation>
    <scope>NUCLEOTIDE SEQUENCE</scope>
    <source>
        <strain evidence="18">JCM 30804</strain>
    </source>
</reference>
<dbReference type="InterPro" id="IPR004794">
    <property type="entry name" value="Eubact_RibD"/>
</dbReference>